<accession>D1Z1J3</accession>
<dbReference type="KEGG" id="mpd:MCP_2493"/>
<reference evidence="4" key="3">
    <citation type="journal article" date="2011" name="PLoS ONE">
        <title>Genome sequence of a mesophilic hydrogenotrophic methanogen Methanocella paludicola, the first cultivated representative of the order Methanocellales.</title>
        <authorList>
            <person name="Sakai S."/>
            <person name="Takaki Y."/>
            <person name="Shimamura S."/>
            <person name="Sekine M."/>
            <person name="Tajima T."/>
            <person name="Kosugi H."/>
            <person name="Ichikawa N."/>
            <person name="Tasumi E."/>
            <person name="Hiraki A.T."/>
            <person name="Shimizu A."/>
            <person name="Kato Y."/>
            <person name="Nishiko R."/>
            <person name="Mori K."/>
            <person name="Fujita N."/>
            <person name="Imachi H."/>
            <person name="Takai K."/>
        </authorList>
    </citation>
    <scope>NUCLEOTIDE SEQUENCE [LARGE SCALE GENOMIC DNA]</scope>
    <source>
        <strain evidence="4">DSM 17711 / JCM 13418 / NBRC 101707 / SANAE</strain>
    </source>
</reference>
<dbReference type="Pfam" id="PF01058">
    <property type="entry name" value="Oxidored_q6"/>
    <property type="match status" value="1"/>
</dbReference>
<name>D1Z1J3_METPS</name>
<dbReference type="InterPro" id="IPR051349">
    <property type="entry name" value="Hydrogenase_assoc-protein"/>
</dbReference>
<dbReference type="PANTHER" id="PTHR42845">
    <property type="entry name" value="COENZYME F420-REDUCING HYDROGENASE, GAMMA SUBUNIT"/>
    <property type="match status" value="1"/>
</dbReference>
<dbReference type="GO" id="GO:0051536">
    <property type="term" value="F:iron-sulfur cluster binding"/>
    <property type="evidence" value="ECO:0007669"/>
    <property type="project" value="InterPro"/>
</dbReference>
<gene>
    <name evidence="3" type="primary">mvhG-1</name>
    <name evidence="3" type="ordered locus">MCP_2493</name>
</gene>
<dbReference type="GeneID" id="8682986"/>
<sequence length="306" mass="34020">MLKLATEPLASCAGCHVSILDLHEDILQLLGKAELVYSPILMDVKEPPDGIDIAIIGGAIRNKENMERVKKLRQKAKTVIAYGTCACFGGVSGLSIIHSRDEILSSVYTDSVSTTSKTIPKDDIPELLYRGYAVGDVIKVDYYITGCPPKETFLRKILLPLVEGHVPELPKKSVCAECDRNMELVKNWKLKRRYEGIPEEGKCLLGQGYLCMGSVTFGRCGALCTHHGIPCHGCSGPSLDVLREPCRDLYNILVMRIQHLTELPQAEIEKELYDVPHTIYPFVMGSKIMENKSVSKIPDIIKERHL</sequence>
<dbReference type="eggNOG" id="arCOG02472">
    <property type="taxonomic scope" value="Archaea"/>
</dbReference>
<organism evidence="3 4">
    <name type="scientific">Methanocella paludicola (strain DSM 17711 / JCM 13418 / NBRC 101707 / SANAE)</name>
    <dbReference type="NCBI Taxonomy" id="304371"/>
    <lineage>
        <taxon>Archaea</taxon>
        <taxon>Methanobacteriati</taxon>
        <taxon>Methanobacteriota</taxon>
        <taxon>Stenosarchaea group</taxon>
        <taxon>Methanomicrobia</taxon>
        <taxon>Methanocellales</taxon>
        <taxon>Methanocellaceae</taxon>
        <taxon>Methanocella</taxon>
    </lineage>
</organism>
<proteinExistence type="predicted"/>
<dbReference type="RefSeq" id="WP_012901239.1">
    <property type="nucleotide sequence ID" value="NC_013665.1"/>
</dbReference>
<dbReference type="PANTHER" id="PTHR42845:SF2">
    <property type="entry name" value="F420-NON-REDUCING HYDROGENASE VHU SUBUNIT G"/>
    <property type="match status" value="1"/>
</dbReference>
<evidence type="ECO:0000313" key="3">
    <source>
        <dbReference type="EMBL" id="BAI62565.1"/>
    </source>
</evidence>
<keyword evidence="4" id="KW-1185">Reference proteome</keyword>
<evidence type="ECO:0000256" key="1">
    <source>
        <dbReference type="ARBA" id="ARBA00023002"/>
    </source>
</evidence>
<protein>
    <submittedName>
        <fullName evidence="3">F420-non-reducing hydrogenase subunit G</fullName>
    </submittedName>
</protein>
<evidence type="ECO:0000259" key="2">
    <source>
        <dbReference type="Pfam" id="PF01058"/>
    </source>
</evidence>
<dbReference type="InterPro" id="IPR037024">
    <property type="entry name" value="NiFe_Hase_small_N_sf"/>
</dbReference>
<dbReference type="STRING" id="304371.MCP_2493"/>
<dbReference type="InterPro" id="IPR006137">
    <property type="entry name" value="NADH_UbQ_OxRdtase-like_20kDa"/>
</dbReference>
<dbReference type="AlphaFoldDB" id="D1Z1J3"/>
<dbReference type="GO" id="GO:0016491">
    <property type="term" value="F:oxidoreductase activity"/>
    <property type="evidence" value="ECO:0007669"/>
    <property type="project" value="UniProtKB-KW"/>
</dbReference>
<dbReference type="SUPFAM" id="SSF56770">
    <property type="entry name" value="HydA/Nqo6-like"/>
    <property type="match status" value="1"/>
</dbReference>
<dbReference type="PATRIC" id="fig|304371.9.peg.2542"/>
<dbReference type="EMBL" id="AP011532">
    <property type="protein sequence ID" value="BAI62565.1"/>
    <property type="molecule type" value="Genomic_DNA"/>
</dbReference>
<dbReference type="Proteomes" id="UP000001882">
    <property type="component" value="Chromosome"/>
</dbReference>
<feature type="domain" description="NADH:ubiquinone oxidoreductase-like 20kDa subunit" evidence="2">
    <location>
        <begin position="12"/>
        <end position="159"/>
    </location>
</feature>
<dbReference type="InParanoid" id="D1Z1J3"/>
<dbReference type="Gene3D" id="3.40.50.700">
    <property type="entry name" value="NADH:ubiquinone oxidoreductase-like, 20kDa subunit"/>
    <property type="match status" value="1"/>
</dbReference>
<reference evidence="3 4" key="1">
    <citation type="journal article" date="2007" name="Appl. Environ. Microbiol.">
        <title>Isolation of key methanogens for global methane emission from rice paddy fields: a novel isolate affiliated with the clone cluster rice cluster I.</title>
        <authorList>
            <person name="Sakai S."/>
            <person name="Imachi H."/>
            <person name="Sekiguchi Y."/>
            <person name="Ohashi A."/>
            <person name="Harada H."/>
            <person name="Kamagata Y."/>
        </authorList>
    </citation>
    <scope>NUCLEOTIDE SEQUENCE [LARGE SCALE GENOMIC DNA]</scope>
    <source>
        <strain evidence="4">DSM 17711 / JCM 13418 / NBRC 101707 / SANAE</strain>
    </source>
</reference>
<dbReference type="OrthoDB" id="37913at2157"/>
<evidence type="ECO:0000313" key="4">
    <source>
        <dbReference type="Proteomes" id="UP000001882"/>
    </source>
</evidence>
<reference evidence="3 4" key="2">
    <citation type="journal article" date="2008" name="Int. J. Syst. Evol. Microbiol.">
        <title>Methanocella paludicola gen. nov., sp. nov., a methane-producing archaeon, the first isolate of the lineage 'Rice Cluster I', and proposal of the new archaeal order Methanocellales ord. nov.</title>
        <authorList>
            <person name="Sakai S."/>
            <person name="Imachi H."/>
            <person name="Hanada S."/>
            <person name="Ohashi A."/>
            <person name="Harada H."/>
            <person name="Kamagata Y."/>
        </authorList>
    </citation>
    <scope>NUCLEOTIDE SEQUENCE [LARGE SCALE GENOMIC DNA]</scope>
    <source>
        <strain evidence="4">DSM 17711 / JCM 13418 / NBRC 101707 / SANAE</strain>
    </source>
</reference>
<keyword evidence="1" id="KW-0560">Oxidoreductase</keyword>